<reference evidence="2" key="1">
    <citation type="submission" date="2020-09" db="EMBL/GenBank/DDBJ databases">
        <title>A novel bacterium of genus Paenibacillus, isolated from South China Sea.</title>
        <authorList>
            <person name="Huang H."/>
            <person name="Mo K."/>
            <person name="Hu Y."/>
        </authorList>
    </citation>
    <scope>NUCLEOTIDE SEQUENCE</scope>
    <source>
        <strain evidence="2">IB182496</strain>
    </source>
</reference>
<comment type="caution">
    <text evidence="2">The sequence shown here is derived from an EMBL/GenBank/DDBJ whole genome shotgun (WGS) entry which is preliminary data.</text>
</comment>
<dbReference type="RefSeq" id="WP_190918690.1">
    <property type="nucleotide sequence ID" value="NZ_JACXIZ010000022.1"/>
</dbReference>
<gene>
    <name evidence="2" type="ORF">IDH44_14195</name>
</gene>
<feature type="transmembrane region" description="Helical" evidence="1">
    <location>
        <begin position="45"/>
        <end position="67"/>
    </location>
</feature>
<feature type="transmembrane region" description="Helical" evidence="1">
    <location>
        <begin position="96"/>
        <end position="114"/>
    </location>
</feature>
<dbReference type="EMBL" id="JACXIZ010000022">
    <property type="protein sequence ID" value="MBD2846351.1"/>
    <property type="molecule type" value="Genomic_DNA"/>
</dbReference>
<dbReference type="InterPro" id="IPR021354">
    <property type="entry name" value="DUF2975"/>
</dbReference>
<keyword evidence="3" id="KW-1185">Reference proteome</keyword>
<dbReference type="Proteomes" id="UP000621560">
    <property type="component" value="Unassembled WGS sequence"/>
</dbReference>
<name>A0A927BUX4_9BACL</name>
<dbReference type="Pfam" id="PF11188">
    <property type="entry name" value="DUF2975"/>
    <property type="match status" value="1"/>
</dbReference>
<proteinExistence type="predicted"/>
<evidence type="ECO:0000256" key="1">
    <source>
        <dbReference type="SAM" id="Phobius"/>
    </source>
</evidence>
<keyword evidence="1" id="KW-0812">Transmembrane</keyword>
<dbReference type="AlphaFoldDB" id="A0A927BUX4"/>
<protein>
    <submittedName>
        <fullName evidence="2">DUF2975 domain-containing protein</fullName>
    </submittedName>
</protein>
<keyword evidence="1" id="KW-0472">Membrane</keyword>
<accession>A0A927BUX4</accession>
<evidence type="ECO:0000313" key="2">
    <source>
        <dbReference type="EMBL" id="MBD2846351.1"/>
    </source>
</evidence>
<sequence>MNATQRSTLFLKIALLAMGLAGLALCLLWLPGVAADTAETNPQTAYLRVPFLICAYVAAIPYFLALVQAYRLLTYIDGDQAFSTLSVRALLAIKRCAVTVSVLLAAGTLFAVLVESGATGVVRLGCIVVLASSVIATFAAVLQRLLQEAVAIKSEHDLTV</sequence>
<evidence type="ECO:0000313" key="3">
    <source>
        <dbReference type="Proteomes" id="UP000621560"/>
    </source>
</evidence>
<feature type="transmembrane region" description="Helical" evidence="1">
    <location>
        <begin position="120"/>
        <end position="142"/>
    </location>
</feature>
<keyword evidence="1" id="KW-1133">Transmembrane helix</keyword>
<organism evidence="2 3">
    <name type="scientific">Paenibacillus sabuli</name>
    <dbReference type="NCBI Taxonomy" id="2772509"/>
    <lineage>
        <taxon>Bacteria</taxon>
        <taxon>Bacillati</taxon>
        <taxon>Bacillota</taxon>
        <taxon>Bacilli</taxon>
        <taxon>Bacillales</taxon>
        <taxon>Paenibacillaceae</taxon>
        <taxon>Paenibacillus</taxon>
    </lineage>
</organism>